<protein>
    <submittedName>
        <fullName evidence="2">Uncharacterized protein</fullName>
    </submittedName>
</protein>
<comment type="caution">
    <text evidence="2">The sequence shown here is derived from an EMBL/GenBank/DDBJ whole genome shotgun (WGS) entry which is preliminary data.</text>
</comment>
<gene>
    <name evidence="2" type="ORF">GTU67_02295</name>
</gene>
<evidence type="ECO:0000313" key="2">
    <source>
        <dbReference type="EMBL" id="MBC2768742.1"/>
    </source>
</evidence>
<name>A0A842HLW7_9BURK</name>
<feature type="region of interest" description="Disordered" evidence="1">
    <location>
        <begin position="52"/>
        <end position="102"/>
    </location>
</feature>
<proteinExistence type="predicted"/>
<sequence>MKQIAYAYASVAASVTRYFSLLADRPRVFVFVPSEILGLQFANARKLIEADGRPDASEEDEENLPGRQRENENADARNEKGQANVFGKVSFHGPNSRSAFGA</sequence>
<reference evidence="2 3" key="1">
    <citation type="submission" date="2020-08" db="EMBL/GenBank/DDBJ databases">
        <title>Paraeoetvoesia sp. YC-7-48 draft genome sequence.</title>
        <authorList>
            <person name="Yao L."/>
        </authorList>
    </citation>
    <scope>NUCLEOTIDE SEQUENCE [LARGE SCALE GENOMIC DNA]</scope>
    <source>
        <strain evidence="3">YC-7-48</strain>
    </source>
</reference>
<evidence type="ECO:0000313" key="3">
    <source>
        <dbReference type="Proteomes" id="UP000545386"/>
    </source>
</evidence>
<dbReference type="AlphaFoldDB" id="A0A842HLW7"/>
<dbReference type="EMBL" id="JACJUU010000001">
    <property type="protein sequence ID" value="MBC2768742.1"/>
    <property type="molecule type" value="Genomic_DNA"/>
</dbReference>
<dbReference type="RefSeq" id="WP_185778554.1">
    <property type="nucleotide sequence ID" value="NZ_JACJUU010000001.1"/>
</dbReference>
<feature type="compositionally biased region" description="Basic and acidic residues" evidence="1">
    <location>
        <begin position="67"/>
        <end position="80"/>
    </location>
</feature>
<keyword evidence="3" id="KW-1185">Reference proteome</keyword>
<evidence type="ECO:0000256" key="1">
    <source>
        <dbReference type="SAM" id="MobiDB-lite"/>
    </source>
</evidence>
<feature type="compositionally biased region" description="Polar residues" evidence="1">
    <location>
        <begin position="93"/>
        <end position="102"/>
    </location>
</feature>
<accession>A0A842HLW7</accession>
<organism evidence="2 3">
    <name type="scientific">Pusillimonas minor</name>
    <dbReference type="NCBI Taxonomy" id="2697024"/>
    <lineage>
        <taxon>Bacteria</taxon>
        <taxon>Pseudomonadati</taxon>
        <taxon>Pseudomonadota</taxon>
        <taxon>Betaproteobacteria</taxon>
        <taxon>Burkholderiales</taxon>
        <taxon>Alcaligenaceae</taxon>
        <taxon>Pusillimonas</taxon>
    </lineage>
</organism>
<dbReference type="Proteomes" id="UP000545386">
    <property type="component" value="Unassembled WGS sequence"/>
</dbReference>